<organism evidence="1 2">
    <name type="scientific">Phytomonospora endophytica</name>
    <dbReference type="NCBI Taxonomy" id="714109"/>
    <lineage>
        <taxon>Bacteria</taxon>
        <taxon>Bacillati</taxon>
        <taxon>Actinomycetota</taxon>
        <taxon>Actinomycetes</taxon>
        <taxon>Micromonosporales</taxon>
        <taxon>Micromonosporaceae</taxon>
        <taxon>Phytomonospora</taxon>
    </lineage>
</organism>
<gene>
    <name evidence="1" type="ORF">HNR73_000963</name>
</gene>
<keyword evidence="2" id="KW-1185">Reference proteome</keyword>
<accession>A0A841FA38</accession>
<evidence type="ECO:0000313" key="1">
    <source>
        <dbReference type="EMBL" id="MBB6033116.1"/>
    </source>
</evidence>
<evidence type="ECO:0000313" key="2">
    <source>
        <dbReference type="Proteomes" id="UP000548476"/>
    </source>
</evidence>
<dbReference type="Proteomes" id="UP000548476">
    <property type="component" value="Unassembled WGS sequence"/>
</dbReference>
<protein>
    <submittedName>
        <fullName evidence="1">Uncharacterized protein</fullName>
    </submittedName>
</protein>
<dbReference type="RefSeq" id="WP_184786024.1">
    <property type="nucleotide sequence ID" value="NZ_BONT01000022.1"/>
</dbReference>
<comment type="caution">
    <text evidence="1">The sequence shown here is derived from an EMBL/GenBank/DDBJ whole genome shotgun (WGS) entry which is preliminary data.</text>
</comment>
<dbReference type="AlphaFoldDB" id="A0A841FA38"/>
<reference evidence="1 2" key="1">
    <citation type="submission" date="2020-08" db="EMBL/GenBank/DDBJ databases">
        <title>Genomic Encyclopedia of Type Strains, Phase IV (KMG-IV): sequencing the most valuable type-strain genomes for metagenomic binning, comparative biology and taxonomic classification.</title>
        <authorList>
            <person name="Goeker M."/>
        </authorList>
    </citation>
    <scope>NUCLEOTIDE SEQUENCE [LARGE SCALE GENOMIC DNA]</scope>
    <source>
        <strain evidence="1 2">YIM 65646</strain>
    </source>
</reference>
<name>A0A841FA38_9ACTN</name>
<dbReference type="EMBL" id="JACHGT010000002">
    <property type="protein sequence ID" value="MBB6033116.1"/>
    <property type="molecule type" value="Genomic_DNA"/>
</dbReference>
<proteinExistence type="predicted"/>
<sequence>MTRFGIPGYRPEWLEGRTALTAAHGRRLAALAGRVLAHVWLLWDLDDGTWFADAPVLLDFGSERVAVDHQKFGDLCITWNVIDPAAPVDYPDFRLAWRPEPLPGLAELRGRGLKAVEFLEWWPPERPAAAPWGTVDVGFDLSPGWLTVFNALDENGIRHEPPGPEWRRFKVDG</sequence>